<feature type="binding site" evidence="7">
    <location>
        <position position="115"/>
    </location>
    <ligand>
        <name>Zn(2+)</name>
        <dbReference type="ChEBI" id="CHEBI:29105"/>
        <note>catalytic</note>
    </ligand>
</feature>
<evidence type="ECO:0000313" key="9">
    <source>
        <dbReference type="EMBL" id="CUO29498.1"/>
    </source>
</evidence>
<proteinExistence type="inferred from homology"/>
<dbReference type="RefSeq" id="WP_050766113.1">
    <property type="nucleotide sequence ID" value="NZ_CABKPD010000020.1"/>
</dbReference>
<dbReference type="EMBL" id="CYYP01000011">
    <property type="protein sequence ID" value="CUO29498.1"/>
    <property type="molecule type" value="Genomic_DNA"/>
</dbReference>
<dbReference type="GO" id="GO:0006220">
    <property type="term" value="P:pyrimidine nucleotide metabolic process"/>
    <property type="evidence" value="ECO:0007669"/>
    <property type="project" value="InterPro"/>
</dbReference>
<evidence type="ECO:0000256" key="2">
    <source>
        <dbReference type="ARBA" id="ARBA00006576"/>
    </source>
</evidence>
<evidence type="ECO:0000313" key="12">
    <source>
        <dbReference type="Proteomes" id="UP000368032"/>
    </source>
</evidence>
<reference evidence="10 12" key="2">
    <citation type="submission" date="2019-10" db="EMBL/GenBank/DDBJ databases">
        <authorList>
            <person name="Wolf R A."/>
        </authorList>
    </citation>
    <scope>NUCLEOTIDE SEQUENCE [LARGE SCALE GENOMIC DNA]</scope>
    <source>
        <strain evidence="10">Collinsella_aerofaciens_DSM_13712</strain>
    </source>
</reference>
<dbReference type="EC" id="3.5.4.33" evidence="10"/>
<dbReference type="PIRSF" id="PIRSF006019">
    <property type="entry name" value="dCMP_deaminase"/>
    <property type="match status" value="1"/>
</dbReference>
<comment type="cofactor">
    <cofactor evidence="1 7">
        <name>Zn(2+)</name>
        <dbReference type="ChEBI" id="CHEBI:29105"/>
    </cofactor>
</comment>
<keyword evidence="5 7" id="KW-0862">Zinc</keyword>
<dbReference type="PROSITE" id="PS51747">
    <property type="entry name" value="CYT_DCMP_DEAMINASES_2"/>
    <property type="match status" value="1"/>
</dbReference>
<dbReference type="GeneID" id="92849956"/>
<dbReference type="AlphaFoldDB" id="A0A174DZ39"/>
<dbReference type="InterPro" id="IPR015517">
    <property type="entry name" value="dCMP_deaminase-rel"/>
</dbReference>
<dbReference type="PROSITE" id="PS00903">
    <property type="entry name" value="CYT_DCMP_DEAMINASES_1"/>
    <property type="match status" value="1"/>
</dbReference>
<dbReference type="GO" id="GO:0008270">
    <property type="term" value="F:zinc ion binding"/>
    <property type="evidence" value="ECO:0007669"/>
    <property type="project" value="InterPro"/>
</dbReference>
<dbReference type="Gene3D" id="3.40.140.10">
    <property type="entry name" value="Cytidine Deaminase, domain 2"/>
    <property type="match status" value="1"/>
</dbReference>
<organism evidence="9 11">
    <name type="scientific">Collinsella aerofaciens</name>
    <dbReference type="NCBI Taxonomy" id="74426"/>
    <lineage>
        <taxon>Bacteria</taxon>
        <taxon>Bacillati</taxon>
        <taxon>Actinomycetota</taxon>
        <taxon>Coriobacteriia</taxon>
        <taxon>Coriobacteriales</taxon>
        <taxon>Coriobacteriaceae</taxon>
        <taxon>Collinsella</taxon>
    </lineage>
</organism>
<gene>
    <name evidence="10" type="primary">tadA</name>
    <name evidence="10" type="ORF">CKJAJONC_00871</name>
    <name evidence="9" type="ORF">ERS852381_01340</name>
</gene>
<dbReference type="InterPro" id="IPR016192">
    <property type="entry name" value="APOBEC/CMP_deaminase_Zn-bd"/>
</dbReference>
<evidence type="ECO:0000259" key="8">
    <source>
        <dbReference type="PROSITE" id="PS51747"/>
    </source>
</evidence>
<evidence type="ECO:0000313" key="11">
    <source>
        <dbReference type="Proteomes" id="UP000095468"/>
    </source>
</evidence>
<dbReference type="PANTHER" id="PTHR11086:SF18">
    <property type="entry name" value="DEOXYCYTIDYLATE DEAMINASE"/>
    <property type="match status" value="1"/>
</dbReference>
<evidence type="ECO:0000313" key="10">
    <source>
        <dbReference type="EMBL" id="VWM04489.1"/>
    </source>
</evidence>
<feature type="domain" description="CMP/dCMP-type deaminase" evidence="8">
    <location>
        <begin position="18"/>
        <end position="147"/>
    </location>
</feature>
<dbReference type="InterPro" id="IPR016193">
    <property type="entry name" value="Cytidine_deaminase-like"/>
</dbReference>
<evidence type="ECO:0000256" key="4">
    <source>
        <dbReference type="ARBA" id="ARBA00022801"/>
    </source>
</evidence>
<accession>A0A174DZ39</accession>
<keyword evidence="4 10" id="KW-0378">Hydrolase</keyword>
<dbReference type="GO" id="GO:0005737">
    <property type="term" value="C:cytoplasm"/>
    <property type="evidence" value="ECO:0007669"/>
    <property type="project" value="TreeGrafter"/>
</dbReference>
<evidence type="ECO:0000256" key="1">
    <source>
        <dbReference type="ARBA" id="ARBA00001947"/>
    </source>
</evidence>
<evidence type="ECO:0000256" key="6">
    <source>
        <dbReference type="PIRSR" id="PIRSR006019-1"/>
    </source>
</evidence>
<feature type="active site" description="Proton donor" evidence="6">
    <location>
        <position position="89"/>
    </location>
</feature>
<name>A0A174DZ39_9ACTN</name>
<dbReference type="GO" id="GO:0052717">
    <property type="term" value="F:tRNA-specific adenosine-34 deaminase activity"/>
    <property type="evidence" value="ECO:0007669"/>
    <property type="project" value="UniProtKB-EC"/>
</dbReference>
<dbReference type="EMBL" id="CABWIF010000057">
    <property type="protein sequence ID" value="VWM04489.1"/>
    <property type="molecule type" value="Genomic_DNA"/>
</dbReference>
<feature type="binding site" evidence="7">
    <location>
        <position position="87"/>
    </location>
    <ligand>
        <name>Zn(2+)</name>
        <dbReference type="ChEBI" id="CHEBI:29105"/>
        <note>catalytic</note>
    </ligand>
</feature>
<dbReference type="Proteomes" id="UP000368032">
    <property type="component" value="Unassembled WGS sequence"/>
</dbReference>
<protein>
    <submittedName>
        <fullName evidence="9">tRNA-specific adenosine deaminase</fullName>
        <ecNumber evidence="10">3.5.4.33</ecNumber>
    </submittedName>
</protein>
<evidence type="ECO:0000256" key="3">
    <source>
        <dbReference type="ARBA" id="ARBA00022723"/>
    </source>
</evidence>
<reference evidence="9 11" key="1">
    <citation type="submission" date="2015-09" db="EMBL/GenBank/DDBJ databases">
        <authorList>
            <consortium name="Pathogen Informatics"/>
        </authorList>
    </citation>
    <scope>NUCLEOTIDE SEQUENCE [LARGE SCALE GENOMIC DNA]</scope>
    <source>
        <strain evidence="9 11">2789STDY5608823</strain>
    </source>
</reference>
<dbReference type="InterPro" id="IPR016473">
    <property type="entry name" value="dCMP_deaminase"/>
</dbReference>
<dbReference type="CDD" id="cd01286">
    <property type="entry name" value="deoxycytidylate_deaminase"/>
    <property type="match status" value="1"/>
</dbReference>
<evidence type="ECO:0000256" key="7">
    <source>
        <dbReference type="PIRSR" id="PIRSR006019-2"/>
    </source>
</evidence>
<dbReference type="InterPro" id="IPR002125">
    <property type="entry name" value="CMP_dCMP_dom"/>
</dbReference>
<comment type="similarity">
    <text evidence="2">Belongs to the cytidine and deoxycytidylate deaminase family.</text>
</comment>
<dbReference type="InterPro" id="IPR035105">
    <property type="entry name" value="Deoxycytidylate_deaminase_dom"/>
</dbReference>
<feature type="binding site" evidence="7">
    <location>
        <position position="118"/>
    </location>
    <ligand>
        <name>Zn(2+)</name>
        <dbReference type="ChEBI" id="CHEBI:29105"/>
        <note>catalytic</note>
    </ligand>
</feature>
<keyword evidence="3 7" id="KW-0479">Metal-binding</keyword>
<dbReference type="Proteomes" id="UP000095468">
    <property type="component" value="Unassembled WGS sequence"/>
</dbReference>
<dbReference type="GO" id="GO:0004132">
    <property type="term" value="F:dCMP deaminase activity"/>
    <property type="evidence" value="ECO:0007669"/>
    <property type="project" value="InterPro"/>
</dbReference>
<dbReference type="Pfam" id="PF00383">
    <property type="entry name" value="dCMP_cyt_deam_1"/>
    <property type="match status" value="1"/>
</dbReference>
<dbReference type="PANTHER" id="PTHR11086">
    <property type="entry name" value="DEOXYCYTIDYLATE DEAMINASE-RELATED"/>
    <property type="match status" value="1"/>
</dbReference>
<dbReference type="SUPFAM" id="SSF53927">
    <property type="entry name" value="Cytidine deaminase-like"/>
    <property type="match status" value="1"/>
</dbReference>
<sequence length="174" mass="19141">MSDDLHQTSSGKRLDVISWDEFFMSVAIAAQRRSKDPNTQVGACIANTNHRILSVGYNGTPSALNDDFFPWGTSDDPLQDKHNYVVHAEANAVLNYRGSLKDLEGSTVYVTLFPCHDCAKILAQVGVGEVVYLDNKYADTDDGRISRRILDSCGISYRQVIVDVQIGTGGQARQ</sequence>
<evidence type="ECO:0000256" key="5">
    <source>
        <dbReference type="ARBA" id="ARBA00022833"/>
    </source>
</evidence>